<reference evidence="4 5" key="1">
    <citation type="submission" date="2018-08" db="EMBL/GenBank/DDBJ databases">
        <title>A genome reference for cultivated species of the human gut microbiota.</title>
        <authorList>
            <person name="Zou Y."/>
            <person name="Xue W."/>
            <person name="Luo G."/>
        </authorList>
    </citation>
    <scope>NUCLEOTIDE SEQUENCE [LARGE SCALE GENOMIC DNA]</scope>
    <source>
        <strain evidence="2 4">AF45-17</strain>
        <strain evidence="3 5">AM28-39</strain>
    </source>
</reference>
<accession>A0A3E2TNR7</accession>
<evidence type="ECO:0000313" key="3">
    <source>
        <dbReference type="EMBL" id="RGC50363.1"/>
    </source>
</evidence>
<name>A0A3E2TNR7_9FIRM</name>
<proteinExistence type="predicted"/>
<dbReference type="Pfam" id="PF13672">
    <property type="entry name" value="PP2C_2"/>
    <property type="match status" value="1"/>
</dbReference>
<dbReference type="Proteomes" id="UP000260773">
    <property type="component" value="Unassembled WGS sequence"/>
</dbReference>
<dbReference type="SUPFAM" id="SSF81606">
    <property type="entry name" value="PP2C-like"/>
    <property type="match status" value="1"/>
</dbReference>
<dbReference type="PROSITE" id="PS51746">
    <property type="entry name" value="PPM_2"/>
    <property type="match status" value="1"/>
</dbReference>
<dbReference type="AlphaFoldDB" id="A0A3E2TNR7"/>
<comment type="caution">
    <text evidence="2">The sequence shown here is derived from an EMBL/GenBank/DDBJ whole genome shotgun (WGS) entry which is preliminary data.</text>
</comment>
<sequence>MQAYAGTDIGCVRTMNQDGYFCSTTPIGPFPNLFIVADGMGGHQAGDYASRYAIETFLDYIRHTENRNLIRVMDEGIAEANRKVLEKSFENEELAGMGTTMVVAFAEDGQLYVANVGDSRLYLIGHEINQVTEDHSYVAAMMRAGELTEEQARNHPEKNVITRAIGVAWEVKADFFEVDLKPGDKVMMCSDGLSNMIEDQRLYDVISSNSVEDSVRILIDEAKENGGYDNITVIVIEPRIEEVNEC</sequence>
<dbReference type="Gene3D" id="3.60.40.10">
    <property type="entry name" value="PPM-type phosphatase domain"/>
    <property type="match status" value="1"/>
</dbReference>
<dbReference type="InterPro" id="IPR001932">
    <property type="entry name" value="PPM-type_phosphatase-like_dom"/>
</dbReference>
<dbReference type="CDD" id="cd00143">
    <property type="entry name" value="PP2Cc"/>
    <property type="match status" value="1"/>
</dbReference>
<gene>
    <name evidence="2" type="ORF">DW070_07630</name>
    <name evidence="3" type="ORF">DW747_03050</name>
</gene>
<evidence type="ECO:0000313" key="5">
    <source>
        <dbReference type="Proteomes" id="UP000261231"/>
    </source>
</evidence>
<dbReference type="InterPro" id="IPR036457">
    <property type="entry name" value="PPM-type-like_dom_sf"/>
</dbReference>
<evidence type="ECO:0000313" key="2">
    <source>
        <dbReference type="EMBL" id="RGB80061.1"/>
    </source>
</evidence>
<feature type="domain" description="PPM-type phosphatase" evidence="1">
    <location>
        <begin position="2"/>
        <end position="238"/>
    </location>
</feature>
<dbReference type="NCBIfam" id="NF033484">
    <property type="entry name" value="Stp1_PP2C_phos"/>
    <property type="match status" value="1"/>
</dbReference>
<dbReference type="Proteomes" id="UP000261231">
    <property type="component" value="Unassembled WGS sequence"/>
</dbReference>
<protein>
    <submittedName>
        <fullName evidence="2">Stp1/IreP family PP2C-type Ser/Thr phosphatase</fullName>
    </submittedName>
</protein>
<dbReference type="EMBL" id="QVEP01000014">
    <property type="protein sequence ID" value="RGB80061.1"/>
    <property type="molecule type" value="Genomic_DNA"/>
</dbReference>
<dbReference type="InterPro" id="IPR015655">
    <property type="entry name" value="PP2C"/>
</dbReference>
<dbReference type="PANTHER" id="PTHR47992">
    <property type="entry name" value="PROTEIN PHOSPHATASE"/>
    <property type="match status" value="1"/>
</dbReference>
<dbReference type="GO" id="GO:0004722">
    <property type="term" value="F:protein serine/threonine phosphatase activity"/>
    <property type="evidence" value="ECO:0007669"/>
    <property type="project" value="InterPro"/>
</dbReference>
<dbReference type="SMART" id="SM00331">
    <property type="entry name" value="PP2C_SIG"/>
    <property type="match status" value="1"/>
</dbReference>
<keyword evidence="5" id="KW-1185">Reference proteome</keyword>
<dbReference type="RefSeq" id="WP_117528148.1">
    <property type="nucleotide sequence ID" value="NZ_JAJCNA010000005.1"/>
</dbReference>
<dbReference type="OrthoDB" id="9801841at2"/>
<organism evidence="2 4">
    <name type="scientific">Coprococcus catus</name>
    <dbReference type="NCBI Taxonomy" id="116085"/>
    <lineage>
        <taxon>Bacteria</taxon>
        <taxon>Bacillati</taxon>
        <taxon>Bacillota</taxon>
        <taxon>Clostridia</taxon>
        <taxon>Lachnospirales</taxon>
        <taxon>Lachnospiraceae</taxon>
        <taxon>Coprococcus</taxon>
    </lineage>
</organism>
<dbReference type="SMART" id="SM00332">
    <property type="entry name" value="PP2Cc"/>
    <property type="match status" value="1"/>
</dbReference>
<dbReference type="EMBL" id="QVFD01000002">
    <property type="protein sequence ID" value="RGC50363.1"/>
    <property type="molecule type" value="Genomic_DNA"/>
</dbReference>
<evidence type="ECO:0000313" key="4">
    <source>
        <dbReference type="Proteomes" id="UP000260773"/>
    </source>
</evidence>
<evidence type="ECO:0000259" key="1">
    <source>
        <dbReference type="PROSITE" id="PS51746"/>
    </source>
</evidence>